<name>A0A0T6LY53_WENVI</name>
<protein>
    <recommendedName>
        <fullName evidence="3">WXG100 family type VII secretion target</fullName>
    </recommendedName>
</protein>
<dbReference type="RefSeq" id="WP_018384968.1">
    <property type="nucleotide sequence ID" value="NZ_LLZU01000002.1"/>
</dbReference>
<evidence type="ECO:0008006" key="3">
    <source>
        <dbReference type="Google" id="ProtNLM"/>
    </source>
</evidence>
<dbReference type="Gene3D" id="1.10.287.1060">
    <property type="entry name" value="ESAT-6-like"/>
    <property type="match status" value="1"/>
</dbReference>
<dbReference type="AlphaFoldDB" id="A0A0T6LY53"/>
<dbReference type="NCBIfam" id="TIGR03930">
    <property type="entry name" value="WXG100_ESAT6"/>
    <property type="match status" value="1"/>
</dbReference>
<accession>A0A0T6LY53</accession>
<organism evidence="1 2">
    <name type="scientific">Wenjunlia vitaminophila</name>
    <name type="common">Streptomyces vitaminophilus</name>
    <dbReference type="NCBI Taxonomy" id="76728"/>
    <lineage>
        <taxon>Bacteria</taxon>
        <taxon>Bacillati</taxon>
        <taxon>Actinomycetota</taxon>
        <taxon>Actinomycetes</taxon>
        <taxon>Kitasatosporales</taxon>
        <taxon>Streptomycetaceae</taxon>
        <taxon>Wenjunlia</taxon>
    </lineage>
</organism>
<dbReference type="SUPFAM" id="SSF140453">
    <property type="entry name" value="EsxAB dimer-like"/>
    <property type="match status" value="1"/>
</dbReference>
<dbReference type="EMBL" id="LLZU01000002">
    <property type="protein sequence ID" value="KRV51051.1"/>
    <property type="molecule type" value="Genomic_DNA"/>
</dbReference>
<reference evidence="1 2" key="1">
    <citation type="submission" date="2015-10" db="EMBL/GenBank/DDBJ databases">
        <title>Draft genome sequence of pyrrolomycin-producing Streptomyces vitaminophilus.</title>
        <authorList>
            <person name="Graham D.E."/>
            <person name="Mahan K.M."/>
            <person name="Klingeman D.M."/>
            <person name="Hettich R.L."/>
            <person name="Parry R.J."/>
        </authorList>
    </citation>
    <scope>NUCLEOTIDE SEQUENCE [LARGE SCALE GENOMIC DNA]</scope>
    <source>
        <strain evidence="1 2">ATCC 31673</strain>
    </source>
</reference>
<proteinExistence type="predicted"/>
<dbReference type="Proteomes" id="UP000050867">
    <property type="component" value="Unassembled WGS sequence"/>
</dbReference>
<dbReference type="InterPro" id="IPR036689">
    <property type="entry name" value="ESAT-6-like_sf"/>
</dbReference>
<dbReference type="Pfam" id="PF06013">
    <property type="entry name" value="WXG100"/>
    <property type="match status" value="1"/>
</dbReference>
<gene>
    <name evidence="1" type="ORF">AQ490_02260</name>
</gene>
<comment type="caution">
    <text evidence="1">The sequence shown here is derived from an EMBL/GenBank/DDBJ whole genome shotgun (WGS) entry which is preliminary data.</text>
</comment>
<dbReference type="InterPro" id="IPR010310">
    <property type="entry name" value="T7SS_ESAT-6-like"/>
</dbReference>
<evidence type="ECO:0000313" key="1">
    <source>
        <dbReference type="EMBL" id="KRV51051.1"/>
    </source>
</evidence>
<evidence type="ECO:0000313" key="2">
    <source>
        <dbReference type="Proteomes" id="UP000050867"/>
    </source>
</evidence>
<dbReference type="OrthoDB" id="4283504at2"/>
<dbReference type="STRING" id="76728.AQ490_02260"/>
<keyword evidence="2" id="KW-1185">Reference proteome</keyword>
<sequence>MAGTQKVTYDELRTLENEIDSVSVSMTNQLQKLANVITQLEADWRGIAANTFRSQQMQLNDDHDALRRILDGIKQAVHDTNLSSQANESDVLQSLRSIDINGSASGSGIAGL</sequence>